<feature type="region of interest" description="Disordered" evidence="1">
    <location>
        <begin position="1"/>
        <end position="52"/>
    </location>
</feature>
<evidence type="ECO:0000313" key="2">
    <source>
        <dbReference type="EMBL" id="PKU80959.1"/>
    </source>
</evidence>
<feature type="compositionally biased region" description="Polar residues" evidence="1">
    <location>
        <begin position="76"/>
        <end position="86"/>
    </location>
</feature>
<reference evidence="2 3" key="2">
    <citation type="journal article" date="2017" name="Nature">
        <title>The Apostasia genome and the evolution of orchids.</title>
        <authorList>
            <person name="Zhang G.Q."/>
            <person name="Liu K.W."/>
            <person name="Li Z."/>
            <person name="Lohaus R."/>
            <person name="Hsiao Y.Y."/>
            <person name="Niu S.C."/>
            <person name="Wang J.Y."/>
            <person name="Lin Y.C."/>
            <person name="Xu Q."/>
            <person name="Chen L.J."/>
            <person name="Yoshida K."/>
            <person name="Fujiwara S."/>
            <person name="Wang Z.W."/>
            <person name="Zhang Y.Q."/>
            <person name="Mitsuda N."/>
            <person name="Wang M."/>
            <person name="Liu G.H."/>
            <person name="Pecoraro L."/>
            <person name="Huang H.X."/>
            <person name="Xiao X.J."/>
            <person name="Lin M."/>
            <person name="Wu X.Y."/>
            <person name="Wu W.L."/>
            <person name="Chen Y.Y."/>
            <person name="Chang S.B."/>
            <person name="Sakamoto S."/>
            <person name="Ohme-Takagi M."/>
            <person name="Yagi M."/>
            <person name="Zeng S.J."/>
            <person name="Shen C.Y."/>
            <person name="Yeh C.M."/>
            <person name="Luo Y.B."/>
            <person name="Tsai W.C."/>
            <person name="Van de Peer Y."/>
            <person name="Liu Z.J."/>
        </authorList>
    </citation>
    <scope>NUCLEOTIDE SEQUENCE [LARGE SCALE GENOMIC DNA]</scope>
    <source>
        <tissue evidence="2">The whole plant</tissue>
    </source>
</reference>
<gene>
    <name evidence="2" type="ORF">MA16_Dca021478</name>
</gene>
<dbReference type="EMBL" id="KZ502305">
    <property type="protein sequence ID" value="PKU80959.1"/>
    <property type="molecule type" value="Genomic_DNA"/>
</dbReference>
<evidence type="ECO:0000313" key="3">
    <source>
        <dbReference type="Proteomes" id="UP000233837"/>
    </source>
</evidence>
<feature type="compositionally biased region" description="Polar residues" evidence="1">
    <location>
        <begin position="1"/>
        <end position="13"/>
    </location>
</feature>
<accession>A0A2I0WZ69</accession>
<dbReference type="AlphaFoldDB" id="A0A2I0WZ69"/>
<evidence type="ECO:0000256" key="1">
    <source>
        <dbReference type="SAM" id="MobiDB-lite"/>
    </source>
</evidence>
<organism evidence="2 3">
    <name type="scientific">Dendrobium catenatum</name>
    <dbReference type="NCBI Taxonomy" id="906689"/>
    <lineage>
        <taxon>Eukaryota</taxon>
        <taxon>Viridiplantae</taxon>
        <taxon>Streptophyta</taxon>
        <taxon>Embryophyta</taxon>
        <taxon>Tracheophyta</taxon>
        <taxon>Spermatophyta</taxon>
        <taxon>Magnoliopsida</taxon>
        <taxon>Liliopsida</taxon>
        <taxon>Asparagales</taxon>
        <taxon>Orchidaceae</taxon>
        <taxon>Epidendroideae</taxon>
        <taxon>Malaxideae</taxon>
        <taxon>Dendrobiinae</taxon>
        <taxon>Dendrobium</taxon>
    </lineage>
</organism>
<proteinExistence type="predicted"/>
<reference evidence="2 3" key="1">
    <citation type="journal article" date="2016" name="Sci. Rep.">
        <title>The Dendrobium catenatum Lindl. genome sequence provides insights into polysaccharide synthase, floral development and adaptive evolution.</title>
        <authorList>
            <person name="Zhang G.Q."/>
            <person name="Xu Q."/>
            <person name="Bian C."/>
            <person name="Tsai W.C."/>
            <person name="Yeh C.M."/>
            <person name="Liu K.W."/>
            <person name="Yoshida K."/>
            <person name="Zhang L.S."/>
            <person name="Chang S.B."/>
            <person name="Chen F."/>
            <person name="Shi Y."/>
            <person name="Su Y.Y."/>
            <person name="Zhang Y.Q."/>
            <person name="Chen L.J."/>
            <person name="Yin Y."/>
            <person name="Lin M."/>
            <person name="Huang H."/>
            <person name="Deng H."/>
            <person name="Wang Z.W."/>
            <person name="Zhu S.L."/>
            <person name="Zhao X."/>
            <person name="Deng C."/>
            <person name="Niu S.C."/>
            <person name="Huang J."/>
            <person name="Wang M."/>
            <person name="Liu G.H."/>
            <person name="Yang H.J."/>
            <person name="Xiao X.J."/>
            <person name="Hsiao Y.Y."/>
            <person name="Wu W.L."/>
            <person name="Chen Y.Y."/>
            <person name="Mitsuda N."/>
            <person name="Ohme-Takagi M."/>
            <person name="Luo Y.B."/>
            <person name="Van de Peer Y."/>
            <person name="Liu Z.J."/>
        </authorList>
    </citation>
    <scope>NUCLEOTIDE SEQUENCE [LARGE SCALE GENOMIC DNA]</scope>
    <source>
        <tissue evidence="2">The whole plant</tissue>
    </source>
</reference>
<dbReference type="Proteomes" id="UP000233837">
    <property type="component" value="Unassembled WGS sequence"/>
</dbReference>
<feature type="region of interest" description="Disordered" evidence="1">
    <location>
        <begin position="74"/>
        <end position="103"/>
    </location>
</feature>
<sequence length="159" mass="17500">MQYVIFQSPNRGTQKTHSRHSSEGLTGHSLIKSSRSDGLFMERGSTAPTRLSTSVSLNRHGFIEQTSVSRELFITSPGQSNENSSPGDAPSEPLSWAKEPTNSPAKLEAMVIGDNEENCDADNELQTFPYELLKVSSEAAAQRMKFLRSNSVFLKYGKS</sequence>
<protein>
    <submittedName>
        <fullName evidence="2">Uncharacterized protein</fullName>
    </submittedName>
</protein>
<name>A0A2I0WZ69_9ASPA</name>
<keyword evidence="3" id="KW-1185">Reference proteome</keyword>